<dbReference type="PROSITE" id="PS50995">
    <property type="entry name" value="HTH_MARR_2"/>
    <property type="match status" value="1"/>
</dbReference>
<dbReference type="InterPro" id="IPR039422">
    <property type="entry name" value="MarR/SlyA-like"/>
</dbReference>
<gene>
    <name evidence="6" type="ORF">EZI54_17305</name>
</gene>
<dbReference type="Proteomes" id="UP000313645">
    <property type="component" value="Unassembled WGS sequence"/>
</dbReference>
<dbReference type="PROSITE" id="PS01117">
    <property type="entry name" value="HTH_MARR_1"/>
    <property type="match status" value="1"/>
</dbReference>
<name>A0ABY1ZIH1_9GAMM</name>
<dbReference type="PRINTS" id="PR00598">
    <property type="entry name" value="HTHMARR"/>
</dbReference>
<dbReference type="Pfam" id="PF01047">
    <property type="entry name" value="MarR"/>
    <property type="match status" value="1"/>
</dbReference>
<dbReference type="InterPro" id="IPR036388">
    <property type="entry name" value="WH-like_DNA-bd_sf"/>
</dbReference>
<keyword evidence="3" id="KW-0804">Transcription</keyword>
<comment type="caution">
    <text evidence="6">The sequence shown here is derived from an EMBL/GenBank/DDBJ whole genome shotgun (WGS) entry which is preliminary data.</text>
</comment>
<dbReference type="SUPFAM" id="SSF46785">
    <property type="entry name" value="Winged helix' DNA-binding domain"/>
    <property type="match status" value="1"/>
</dbReference>
<dbReference type="SMART" id="SM00347">
    <property type="entry name" value="HTH_MARR"/>
    <property type="match status" value="1"/>
</dbReference>
<evidence type="ECO:0000256" key="3">
    <source>
        <dbReference type="ARBA" id="ARBA00023163"/>
    </source>
</evidence>
<dbReference type="PANTHER" id="PTHR33164:SF57">
    <property type="entry name" value="MARR-FAMILY TRANSCRIPTIONAL REGULATOR"/>
    <property type="match status" value="1"/>
</dbReference>
<feature type="compositionally biased region" description="Polar residues" evidence="4">
    <location>
        <begin position="147"/>
        <end position="162"/>
    </location>
</feature>
<proteinExistence type="predicted"/>
<dbReference type="InterPro" id="IPR000835">
    <property type="entry name" value="HTH_MarR-typ"/>
</dbReference>
<keyword evidence="1" id="KW-0805">Transcription regulation</keyword>
<evidence type="ECO:0000256" key="1">
    <source>
        <dbReference type="ARBA" id="ARBA00023015"/>
    </source>
</evidence>
<reference evidence="6 7" key="1">
    <citation type="submission" date="2019-02" db="EMBL/GenBank/DDBJ databases">
        <title>Marinobacter halodurans sp. nov., a marine bacterium isolated from sea tidal flat.</title>
        <authorList>
            <person name="Yoo Y."/>
            <person name="Lee D.W."/>
            <person name="Kim B.S."/>
            <person name="Kim J.-J."/>
        </authorList>
    </citation>
    <scope>NUCLEOTIDE SEQUENCE [LARGE SCALE GENOMIC DNA]</scope>
    <source>
        <strain evidence="6 7">YJ-S3-2</strain>
    </source>
</reference>
<protein>
    <submittedName>
        <fullName evidence="6">MarR family transcriptional regulator</fullName>
    </submittedName>
</protein>
<evidence type="ECO:0000313" key="7">
    <source>
        <dbReference type="Proteomes" id="UP000313645"/>
    </source>
</evidence>
<feature type="domain" description="HTH marR-type" evidence="5">
    <location>
        <begin position="3"/>
        <end position="137"/>
    </location>
</feature>
<keyword evidence="2" id="KW-0238">DNA-binding</keyword>
<feature type="region of interest" description="Disordered" evidence="4">
    <location>
        <begin position="143"/>
        <end position="162"/>
    </location>
</feature>
<evidence type="ECO:0000313" key="6">
    <source>
        <dbReference type="EMBL" id="TBW51279.1"/>
    </source>
</evidence>
<organism evidence="6 7">
    <name type="scientific">Marinobacter halodurans</name>
    <dbReference type="NCBI Taxonomy" id="2528979"/>
    <lineage>
        <taxon>Bacteria</taxon>
        <taxon>Pseudomonadati</taxon>
        <taxon>Pseudomonadota</taxon>
        <taxon>Gammaproteobacteria</taxon>
        <taxon>Pseudomonadales</taxon>
        <taxon>Marinobacteraceae</taxon>
        <taxon>Marinobacter</taxon>
    </lineage>
</organism>
<dbReference type="InterPro" id="IPR036390">
    <property type="entry name" value="WH_DNA-bd_sf"/>
</dbReference>
<dbReference type="RefSeq" id="WP_131483133.1">
    <property type="nucleotide sequence ID" value="NZ_SJDL01000031.1"/>
</dbReference>
<sequence>MSLTSLGEPLHRLTHAYRSFMRSAVVDAGIGLPITHFRVLKAIWKRERCTAHFIAQCMRRDKAQITRVLNELLGEGLIVKVDNPEDRRSQLLRLTSDGQTMVGRMQTVEQIAMDHMTRHLKPDDVDTFITLANVMADNLQDAAGQDGTINTGESNHAKTGTP</sequence>
<keyword evidence="7" id="KW-1185">Reference proteome</keyword>
<accession>A0ABY1ZIH1</accession>
<evidence type="ECO:0000256" key="2">
    <source>
        <dbReference type="ARBA" id="ARBA00023125"/>
    </source>
</evidence>
<dbReference type="EMBL" id="SJDL01000031">
    <property type="protein sequence ID" value="TBW51279.1"/>
    <property type="molecule type" value="Genomic_DNA"/>
</dbReference>
<dbReference type="PANTHER" id="PTHR33164">
    <property type="entry name" value="TRANSCRIPTIONAL REGULATOR, MARR FAMILY"/>
    <property type="match status" value="1"/>
</dbReference>
<evidence type="ECO:0000259" key="5">
    <source>
        <dbReference type="PROSITE" id="PS50995"/>
    </source>
</evidence>
<evidence type="ECO:0000256" key="4">
    <source>
        <dbReference type="SAM" id="MobiDB-lite"/>
    </source>
</evidence>
<dbReference type="InterPro" id="IPR023187">
    <property type="entry name" value="Tscrpt_reg_MarR-type_CS"/>
</dbReference>
<dbReference type="Gene3D" id="1.10.10.10">
    <property type="entry name" value="Winged helix-like DNA-binding domain superfamily/Winged helix DNA-binding domain"/>
    <property type="match status" value="1"/>
</dbReference>